<accession>A0A8K0L4M1</accession>
<comment type="caution">
    <text evidence="2">The sequence shown here is derived from an EMBL/GenBank/DDBJ whole genome shotgun (WGS) entry which is preliminary data.</text>
</comment>
<evidence type="ECO:0000313" key="3">
    <source>
        <dbReference type="Proteomes" id="UP000809789"/>
    </source>
</evidence>
<protein>
    <submittedName>
        <fullName evidence="2">Uncharacterized protein</fullName>
    </submittedName>
</protein>
<keyword evidence="3" id="KW-1185">Reference proteome</keyword>
<dbReference type="AlphaFoldDB" id="A0A8K0L4M1"/>
<gene>
    <name evidence="2" type="ORF">KVT40_004262</name>
</gene>
<evidence type="ECO:0000256" key="1">
    <source>
        <dbReference type="SAM" id="MobiDB-lite"/>
    </source>
</evidence>
<evidence type="ECO:0000313" key="2">
    <source>
        <dbReference type="EMBL" id="KAG8628389.1"/>
    </source>
</evidence>
<reference evidence="2" key="1">
    <citation type="submission" date="2021-07" db="EMBL/GenBank/DDBJ databases">
        <title>Elsinoe batatas strain:CRI-CJ2 Genome sequencing and assembly.</title>
        <authorList>
            <person name="Huang L."/>
        </authorList>
    </citation>
    <scope>NUCLEOTIDE SEQUENCE</scope>
    <source>
        <strain evidence="2">CRI-CJ2</strain>
    </source>
</reference>
<feature type="region of interest" description="Disordered" evidence="1">
    <location>
        <begin position="1"/>
        <end position="23"/>
    </location>
</feature>
<dbReference type="EMBL" id="JAESVG020000004">
    <property type="protein sequence ID" value="KAG8628389.1"/>
    <property type="molecule type" value="Genomic_DNA"/>
</dbReference>
<sequence length="229" mass="26269">MSHFSCPSSTSPPESMDEKSSHTTARSILCDEGSWQGDTGVCLQITFNQDGSGTLLGSRQIHLDVHVDFTWTPLDSRIDWPVHLPPPIFRRSEVFASAIPRKPELLAEFRIEINLHAVGPEWVQVDGKNIGIRKFGPKPPTRDPGPRTFTVRLERGYCTPPVNTSGMPPGRYELRIGFDSSPYLTRDDWDMEDTDYWEHKIFCARWCWWLNQAEERGITQYMRDRCVLS</sequence>
<feature type="compositionally biased region" description="Polar residues" evidence="1">
    <location>
        <begin position="1"/>
        <end position="13"/>
    </location>
</feature>
<name>A0A8K0L4M1_9PEZI</name>
<organism evidence="2 3">
    <name type="scientific">Elsinoe batatas</name>
    <dbReference type="NCBI Taxonomy" id="2601811"/>
    <lineage>
        <taxon>Eukaryota</taxon>
        <taxon>Fungi</taxon>
        <taxon>Dikarya</taxon>
        <taxon>Ascomycota</taxon>
        <taxon>Pezizomycotina</taxon>
        <taxon>Dothideomycetes</taxon>
        <taxon>Dothideomycetidae</taxon>
        <taxon>Myriangiales</taxon>
        <taxon>Elsinoaceae</taxon>
        <taxon>Elsinoe</taxon>
    </lineage>
</organism>
<dbReference type="OrthoDB" id="3877738at2759"/>
<proteinExistence type="predicted"/>
<dbReference type="Proteomes" id="UP000809789">
    <property type="component" value="Unassembled WGS sequence"/>
</dbReference>